<dbReference type="InterPro" id="IPR050312">
    <property type="entry name" value="IolE/XylAMocC-like"/>
</dbReference>
<dbReference type="PANTHER" id="PTHR12110">
    <property type="entry name" value="HYDROXYPYRUVATE ISOMERASE"/>
    <property type="match status" value="1"/>
</dbReference>
<dbReference type="InterPro" id="IPR036237">
    <property type="entry name" value="Xyl_isomerase-like_sf"/>
</dbReference>
<dbReference type="KEGG" id="pbk:Back11_48290"/>
<protein>
    <submittedName>
        <fullName evidence="1">Hexulose-6-phosphate isomerase</fullName>
    </submittedName>
</protein>
<reference evidence="1 2" key="1">
    <citation type="submission" date="2018-11" db="EMBL/GenBank/DDBJ databases">
        <title>Complete genome sequence of Paenibacillus baekrokdamisoli strain KCTC 33723.</title>
        <authorList>
            <person name="Kang S.W."/>
            <person name="Lee K.C."/>
            <person name="Kim K.K."/>
            <person name="Kim J.S."/>
            <person name="Kim D.S."/>
            <person name="Ko S.H."/>
            <person name="Yang S.H."/>
            <person name="Lee J.S."/>
        </authorList>
    </citation>
    <scope>NUCLEOTIDE SEQUENCE [LARGE SCALE GENOMIC DNA]</scope>
    <source>
        <strain evidence="1 2">KCTC 33723</strain>
    </source>
</reference>
<dbReference type="RefSeq" id="WP_125663043.1">
    <property type="nucleotide sequence ID" value="NZ_AP019308.1"/>
</dbReference>
<dbReference type="AlphaFoldDB" id="A0A3G9JKP4"/>
<dbReference type="Gene3D" id="3.20.20.150">
    <property type="entry name" value="Divalent-metal-dependent TIM barrel enzymes"/>
    <property type="match status" value="1"/>
</dbReference>
<dbReference type="GO" id="GO:0016853">
    <property type="term" value="F:isomerase activity"/>
    <property type="evidence" value="ECO:0007669"/>
    <property type="project" value="UniProtKB-KW"/>
</dbReference>
<gene>
    <name evidence="1" type="primary">sgaU</name>
    <name evidence="1" type="ORF">Back11_48290</name>
</gene>
<name>A0A3G9JKP4_9BACL</name>
<dbReference type="OrthoDB" id="3185623at2"/>
<dbReference type="SUPFAM" id="SSF51658">
    <property type="entry name" value="Xylose isomerase-like"/>
    <property type="match status" value="1"/>
</dbReference>
<keyword evidence="2" id="KW-1185">Reference proteome</keyword>
<keyword evidence="1" id="KW-0413">Isomerase</keyword>
<dbReference type="InterPro" id="IPR013022">
    <property type="entry name" value="Xyl_isomerase-like_TIM-brl"/>
</dbReference>
<evidence type="ECO:0000313" key="2">
    <source>
        <dbReference type="Proteomes" id="UP000275368"/>
    </source>
</evidence>
<dbReference type="Pfam" id="PF01261">
    <property type="entry name" value="AP_endonuc_2"/>
    <property type="match status" value="1"/>
</dbReference>
<evidence type="ECO:0000313" key="1">
    <source>
        <dbReference type="EMBL" id="BBH23484.1"/>
    </source>
</evidence>
<organism evidence="1 2">
    <name type="scientific">Paenibacillus baekrokdamisoli</name>
    <dbReference type="NCBI Taxonomy" id="1712516"/>
    <lineage>
        <taxon>Bacteria</taxon>
        <taxon>Bacillati</taxon>
        <taxon>Bacillota</taxon>
        <taxon>Bacilli</taxon>
        <taxon>Bacillales</taxon>
        <taxon>Paenibacillaceae</taxon>
        <taxon>Paenibacillus</taxon>
    </lineage>
</organism>
<accession>A0A3G9JKP4</accession>
<proteinExistence type="predicted"/>
<sequence length="274" mass="30457">MEIGVIHLLDTSVKGNMFQVVSEYGFHVCQLCGWDSELCTPEVAERVVKEAREANVRICAIWAGVPGPAEWNFTEGPVTLGLVPEQYREERIKALKGWADFAAWVGAPAIITHCGFIPENMTDPEYPQVVAAIREVAAYCESKGIGFWFETGQETPIVLLRTIERVGTSNLGINLDPANLVLYGKGNPIDALDTIGSYVRNIHVKDGLYPIDGDRLGEEVRAGAGKVNYPVFIRKLKEIGFTGEYIIEREISGEEQRKDILQTTNDLKLWMQGE</sequence>
<dbReference type="Proteomes" id="UP000275368">
    <property type="component" value="Chromosome"/>
</dbReference>
<dbReference type="EMBL" id="AP019308">
    <property type="protein sequence ID" value="BBH23484.1"/>
    <property type="molecule type" value="Genomic_DNA"/>
</dbReference>